<dbReference type="InterPro" id="IPR041685">
    <property type="entry name" value="AAA_GajA/Old/RecF-like"/>
</dbReference>
<dbReference type="InterPro" id="IPR051396">
    <property type="entry name" value="Bact_Antivir_Def_Nuclease"/>
</dbReference>
<evidence type="ECO:0000259" key="1">
    <source>
        <dbReference type="Pfam" id="PF13175"/>
    </source>
</evidence>
<proteinExistence type="predicted"/>
<dbReference type="Pfam" id="PF13175">
    <property type="entry name" value="AAA_15"/>
    <property type="match status" value="1"/>
</dbReference>
<dbReference type="AlphaFoldDB" id="A0A561PPJ2"/>
<evidence type="ECO:0000313" key="2">
    <source>
        <dbReference type="EMBL" id="TWF40032.1"/>
    </source>
</evidence>
<dbReference type="PANTHER" id="PTHR43581:SF2">
    <property type="entry name" value="EXCINUCLEASE ATPASE SUBUNIT"/>
    <property type="match status" value="1"/>
</dbReference>
<dbReference type="OrthoDB" id="997844at2"/>
<reference evidence="2 3" key="1">
    <citation type="submission" date="2019-06" db="EMBL/GenBank/DDBJ databases">
        <title>Sorghum-associated microbial communities from plants grown in Nebraska, USA.</title>
        <authorList>
            <person name="Schachtman D."/>
        </authorList>
    </citation>
    <scope>NUCLEOTIDE SEQUENCE [LARGE SCALE GENOMIC DNA]</scope>
    <source>
        <strain evidence="2 3">1209</strain>
    </source>
</reference>
<feature type="domain" description="Endonuclease GajA/Old nuclease/RecF-like AAA" evidence="1">
    <location>
        <begin position="322"/>
        <end position="791"/>
    </location>
</feature>
<dbReference type="EMBL" id="VIWO01000005">
    <property type="protein sequence ID" value="TWF40032.1"/>
    <property type="molecule type" value="Genomic_DNA"/>
</dbReference>
<protein>
    <submittedName>
        <fullName evidence="2">AAA ATPase-like protein</fullName>
    </submittedName>
</protein>
<comment type="caution">
    <text evidence="2">The sequence shown here is derived from an EMBL/GenBank/DDBJ whole genome shotgun (WGS) entry which is preliminary data.</text>
</comment>
<sequence length="975" mass="114889">MTPDSRMQQSPPITPWYEVYQKLALQLQDFYRKHQSLSGQELFKLLNRSHIYKTNNSWLSNVSRIPKPSLEPIQLFTSFSRSRQQETIRQEIINAVWTLLTSQKKTWENIDFKGCPAPMALKLQYVRPEFEQTKIWEYFNDIIEKGKNALTSSLWDDAIAWRGIEIPSFTIFLFWINSNEFIPLDKNTRQYLEYTGFIPLHTPITFETYRALLNNNQITDYIKLSSEAFYFNRDPLTFKENFQTHSFAQKKEIIDYTFKFVGLRTLARNKTLHKILPFYQYYPLDHTIRPKDTDIKSRSILQEFHQKPVHAETLYNLENIRVNITAIVGKNGSGKSTLLDLVLMGIYNLSVQLGYLNSKENKPLKKLNFEIYWHTDTLYKIIFDTEIYAYRFKRGNYEDSTIVYELDETPIPIEKIKNDFFYTILVNYSHYALNSSEHSTDWITPLSHKNDGYIAPLVINPKRTAGDIDINTEKTLLNMRLLLNLLDLHDADIPEQSFRYIDNGKYLKYFSVTHNKRKNVKKRKEAIQQTYDDPKIIRIVMNQVANVFFLSEKSSHTESYKEELNYYIVNKLLAIVNRYDRYRMEYKEGLYNLIEYNIASTIEGMDTEVEILLENRLQQLLGDIKNDHSHITLKFKQAVYFLKYPALRKFLSDAIKSKKQIELDDYQQIISTLINSEEKENLTTAELLPPAIFKLDFYLDDPDKSSFSKVSSGEYQLLSVLSSILYHIRNIDSVDRKNNYNYVTVLLDEIELYFHPNMQRSFIRKLLESLSKLDNNLYGIHILFATHSPFILSDIHQQKILKLKNGVTEHSENGYNTFAANIHDLLADEFFLEEGYMGAFAQKQIEIAINLLNYIKVDNEIKDLSISSKKISSNEPTFLQQKLENELASYKEKLKEMGYWDNNKTVENLDPQSEQKRLYQLIEIIGEPLIQEKLRNMYRTAFPYNIEDESTSRTNAKQNILRLMRENNINLQDLQ</sequence>
<name>A0A561PPJ2_9BACT</name>
<dbReference type="SUPFAM" id="SSF52540">
    <property type="entry name" value="P-loop containing nucleoside triphosphate hydrolases"/>
    <property type="match status" value="2"/>
</dbReference>
<dbReference type="Gene3D" id="3.40.50.300">
    <property type="entry name" value="P-loop containing nucleotide triphosphate hydrolases"/>
    <property type="match status" value="1"/>
</dbReference>
<dbReference type="InterPro" id="IPR027417">
    <property type="entry name" value="P-loop_NTPase"/>
</dbReference>
<dbReference type="PANTHER" id="PTHR43581">
    <property type="entry name" value="ATP/GTP PHOSPHATASE"/>
    <property type="match status" value="1"/>
</dbReference>
<gene>
    <name evidence="2" type="ORF">FHW36_105473</name>
</gene>
<dbReference type="Proteomes" id="UP000320811">
    <property type="component" value="Unassembled WGS sequence"/>
</dbReference>
<keyword evidence="3" id="KW-1185">Reference proteome</keyword>
<accession>A0A561PPJ2</accession>
<dbReference type="RefSeq" id="WP_145671191.1">
    <property type="nucleotide sequence ID" value="NZ_VIWO01000005.1"/>
</dbReference>
<evidence type="ECO:0000313" key="3">
    <source>
        <dbReference type="Proteomes" id="UP000320811"/>
    </source>
</evidence>
<organism evidence="2 3">
    <name type="scientific">Chitinophaga polysaccharea</name>
    <dbReference type="NCBI Taxonomy" id="1293035"/>
    <lineage>
        <taxon>Bacteria</taxon>
        <taxon>Pseudomonadati</taxon>
        <taxon>Bacteroidota</taxon>
        <taxon>Chitinophagia</taxon>
        <taxon>Chitinophagales</taxon>
        <taxon>Chitinophagaceae</taxon>
        <taxon>Chitinophaga</taxon>
    </lineage>
</organism>